<evidence type="ECO:0008006" key="11">
    <source>
        <dbReference type="Google" id="ProtNLM"/>
    </source>
</evidence>
<evidence type="ECO:0000313" key="10">
    <source>
        <dbReference type="Proteomes" id="UP000059672"/>
    </source>
</evidence>
<dbReference type="Proteomes" id="UP000059672">
    <property type="component" value="Chromosome"/>
</dbReference>
<dbReference type="PATRIC" id="fig|1622118.3.peg.1191"/>
<evidence type="ECO:0000256" key="2">
    <source>
        <dbReference type="ARBA" id="ARBA00022475"/>
    </source>
</evidence>
<feature type="domain" description="DUF4131" evidence="8">
    <location>
        <begin position="31"/>
        <end position="194"/>
    </location>
</feature>
<reference evidence="9 10" key="2">
    <citation type="journal article" date="2016" name="Int. J. Syst. Evol. Microbiol.">
        <title>Lutibacter profundi sp. nov., isolated from a deep-sea hydrothermal system on the Arctic Mid-Ocean Ridge and emended description of the genus Lutibacter.</title>
        <authorList>
            <person name="Le Moine Bauer S."/>
            <person name="Roalkvam I."/>
            <person name="Steen I.H."/>
            <person name="Dahle H."/>
        </authorList>
    </citation>
    <scope>NUCLEOTIDE SEQUENCE [LARGE SCALE GENOMIC DNA]</scope>
    <source>
        <strain evidence="9 10">LP1</strain>
    </source>
</reference>
<evidence type="ECO:0000256" key="5">
    <source>
        <dbReference type="ARBA" id="ARBA00023136"/>
    </source>
</evidence>
<protein>
    <recommendedName>
        <fullName evidence="11">ComEC/Rec2-related protein domain-containing protein</fullName>
    </recommendedName>
</protein>
<keyword evidence="2" id="KW-1003">Cell membrane</keyword>
<evidence type="ECO:0000259" key="8">
    <source>
        <dbReference type="Pfam" id="PF13567"/>
    </source>
</evidence>
<organism evidence="9 10">
    <name type="scientific">Lutibacter profundi</name>
    <dbReference type="NCBI Taxonomy" id="1622118"/>
    <lineage>
        <taxon>Bacteria</taxon>
        <taxon>Pseudomonadati</taxon>
        <taxon>Bacteroidota</taxon>
        <taxon>Flavobacteriia</taxon>
        <taxon>Flavobacteriales</taxon>
        <taxon>Flavobacteriaceae</taxon>
        <taxon>Lutibacter</taxon>
    </lineage>
</organism>
<dbReference type="Pfam" id="PF03772">
    <property type="entry name" value="Competence"/>
    <property type="match status" value="1"/>
</dbReference>
<dbReference type="AlphaFoldDB" id="A0A0X8G669"/>
<evidence type="ECO:0000259" key="7">
    <source>
        <dbReference type="Pfam" id="PF03772"/>
    </source>
</evidence>
<dbReference type="PANTHER" id="PTHR30619:SF1">
    <property type="entry name" value="RECOMBINATION PROTEIN 2"/>
    <property type="match status" value="1"/>
</dbReference>
<sequence length="355" mass="40395">MIKFLKFVPVQLTFWLILGIIVGDLVFIKPIYLVEILTLLIGTLLFAYFKANKELQPSFSFTLLVFLISFFIGISSVTYKNLLNSKLHYANSTKFSLEKQVTIQIKISKILKPTDFYNKYEATVLQLEGEKAIGKILVNIQKDSINNLLEIDTGLLVGTSFKNIREPLNPYSFNYKKYLKNHQIYHQINLYKHEFLVSQKTNSTLRGLAAKIRNEIIKSLKKKEFKKDELAVITALLLGQRNSITKDLLQSYISAGAIHILAVSGLHIGIILLLLMFICKPIHNFKNGKFIATVLIVLILWVYAVIAGLSASVVRAVTMFTVLTIGLQLNRRSNIYNSLIVSIFILLLFNPYLFI</sequence>
<dbReference type="PANTHER" id="PTHR30619">
    <property type="entry name" value="DNA INTERNALIZATION/COMPETENCE PROTEIN COMEC/REC2"/>
    <property type="match status" value="1"/>
</dbReference>
<dbReference type="RefSeq" id="WP_068207171.1">
    <property type="nucleotide sequence ID" value="NZ_CP013355.1"/>
</dbReference>
<name>A0A0X8G669_9FLAO</name>
<dbReference type="OrthoDB" id="9761531at2"/>
<gene>
    <name evidence="9" type="ORF">Lupro_05730</name>
</gene>
<feature type="transmembrane region" description="Helical" evidence="6">
    <location>
        <begin position="334"/>
        <end position="354"/>
    </location>
</feature>
<accession>A0A0X8G669</accession>
<dbReference type="InterPro" id="IPR004477">
    <property type="entry name" value="ComEC_N"/>
</dbReference>
<keyword evidence="5 6" id="KW-0472">Membrane</keyword>
<feature type="domain" description="ComEC/Rec2-related protein" evidence="7">
    <location>
        <begin position="236"/>
        <end position="354"/>
    </location>
</feature>
<dbReference type="STRING" id="1622118.Lupro_05730"/>
<evidence type="ECO:0000256" key="4">
    <source>
        <dbReference type="ARBA" id="ARBA00022989"/>
    </source>
</evidence>
<dbReference type="EMBL" id="CP013355">
    <property type="protein sequence ID" value="AMC10769.1"/>
    <property type="molecule type" value="Genomic_DNA"/>
</dbReference>
<dbReference type="InterPro" id="IPR052159">
    <property type="entry name" value="Competence_DNA_uptake"/>
</dbReference>
<feature type="transmembrane region" description="Helical" evidence="6">
    <location>
        <begin position="7"/>
        <end position="25"/>
    </location>
</feature>
<dbReference type="InterPro" id="IPR025405">
    <property type="entry name" value="DUF4131"/>
</dbReference>
<proteinExistence type="predicted"/>
<evidence type="ECO:0000256" key="6">
    <source>
        <dbReference type="SAM" id="Phobius"/>
    </source>
</evidence>
<dbReference type="NCBIfam" id="TIGR00360">
    <property type="entry name" value="ComEC_N-term"/>
    <property type="match status" value="1"/>
</dbReference>
<keyword evidence="10" id="KW-1185">Reference proteome</keyword>
<feature type="transmembrane region" description="Helical" evidence="6">
    <location>
        <begin position="290"/>
        <end position="314"/>
    </location>
</feature>
<evidence type="ECO:0000313" key="9">
    <source>
        <dbReference type="EMBL" id="AMC10769.1"/>
    </source>
</evidence>
<keyword evidence="4 6" id="KW-1133">Transmembrane helix</keyword>
<comment type="subcellular location">
    <subcellularLocation>
        <location evidence="1">Cell membrane</location>
        <topology evidence="1">Multi-pass membrane protein</topology>
    </subcellularLocation>
</comment>
<dbReference type="KEGG" id="lut:Lupro_05730"/>
<evidence type="ECO:0000256" key="1">
    <source>
        <dbReference type="ARBA" id="ARBA00004651"/>
    </source>
</evidence>
<feature type="transmembrane region" description="Helical" evidence="6">
    <location>
        <begin position="61"/>
        <end position="79"/>
    </location>
</feature>
<dbReference type="Pfam" id="PF13567">
    <property type="entry name" value="DUF4131"/>
    <property type="match status" value="1"/>
</dbReference>
<reference evidence="10" key="1">
    <citation type="submission" date="2015-12" db="EMBL/GenBank/DDBJ databases">
        <title>Complete genome sequence of Lutibacter profundus strain LP1.</title>
        <authorList>
            <person name="Wissuwa J."/>
            <person name="Le Moine Bauer S."/>
            <person name="Stokke R."/>
            <person name="Dahle H."/>
            <person name="Steen I.H."/>
        </authorList>
    </citation>
    <scope>NUCLEOTIDE SEQUENCE [LARGE SCALE GENOMIC DNA]</scope>
    <source>
        <strain evidence="10">LP1</strain>
    </source>
</reference>
<feature type="transmembrane region" description="Helical" evidence="6">
    <location>
        <begin position="252"/>
        <end position="278"/>
    </location>
</feature>
<keyword evidence="3 6" id="KW-0812">Transmembrane</keyword>
<dbReference type="GO" id="GO:0005886">
    <property type="term" value="C:plasma membrane"/>
    <property type="evidence" value="ECO:0007669"/>
    <property type="project" value="UniProtKB-SubCell"/>
</dbReference>
<evidence type="ECO:0000256" key="3">
    <source>
        <dbReference type="ARBA" id="ARBA00022692"/>
    </source>
</evidence>